<dbReference type="RefSeq" id="WP_161788212.1">
    <property type="nucleotide sequence ID" value="NZ_JAERWB010000001.1"/>
</dbReference>
<accession>A0A087BBU6</accession>
<comment type="pathway">
    <text evidence="1 6">Cell wall biogenesis; peptidoglycan biosynthesis.</text>
</comment>
<dbReference type="CDD" id="cd16913">
    <property type="entry name" value="YkuD_like"/>
    <property type="match status" value="1"/>
</dbReference>
<dbReference type="InterPro" id="IPR038063">
    <property type="entry name" value="Transpep_catalytic_dom"/>
</dbReference>
<dbReference type="GO" id="GO:0005576">
    <property type="term" value="C:extracellular region"/>
    <property type="evidence" value="ECO:0007669"/>
    <property type="project" value="TreeGrafter"/>
</dbReference>
<evidence type="ECO:0000256" key="6">
    <source>
        <dbReference type="PROSITE-ProRule" id="PRU01373"/>
    </source>
</evidence>
<organism evidence="9 10">
    <name type="scientific">Bifidobacterium longum subsp. suis</name>
    <dbReference type="NCBI Taxonomy" id="1695"/>
    <lineage>
        <taxon>Bacteria</taxon>
        <taxon>Bacillati</taxon>
        <taxon>Actinomycetota</taxon>
        <taxon>Actinomycetes</taxon>
        <taxon>Bifidobacteriales</taxon>
        <taxon>Bifidobacteriaceae</taxon>
        <taxon>Bifidobacterium</taxon>
    </lineage>
</organism>
<dbReference type="GO" id="GO:0018104">
    <property type="term" value="P:peptidoglycan-protein cross-linking"/>
    <property type="evidence" value="ECO:0007669"/>
    <property type="project" value="TreeGrafter"/>
</dbReference>
<evidence type="ECO:0000256" key="7">
    <source>
        <dbReference type="SAM" id="MobiDB-lite"/>
    </source>
</evidence>
<reference evidence="9 10" key="1">
    <citation type="submission" date="2014-03" db="EMBL/GenBank/DDBJ databases">
        <title>Genomics of Bifidobacteria.</title>
        <authorList>
            <person name="Ventura M."/>
            <person name="Milani C."/>
            <person name="Lugli G.A."/>
        </authorList>
    </citation>
    <scope>NUCLEOTIDE SEQUENCE [LARGE SCALE GENOMIC DNA]</scope>
    <source>
        <strain evidence="9 10">LMG 21814</strain>
    </source>
</reference>
<dbReference type="PANTHER" id="PTHR30582">
    <property type="entry name" value="L,D-TRANSPEPTIDASE"/>
    <property type="match status" value="1"/>
</dbReference>
<proteinExistence type="predicted"/>
<dbReference type="Gene3D" id="2.40.440.10">
    <property type="entry name" value="L,D-transpeptidase catalytic domain-like"/>
    <property type="match status" value="1"/>
</dbReference>
<keyword evidence="4 6" id="KW-0573">Peptidoglycan synthesis</keyword>
<dbReference type="EMBL" id="JGZA01000018">
    <property type="protein sequence ID" value="KFI68496.1"/>
    <property type="molecule type" value="Genomic_DNA"/>
</dbReference>
<dbReference type="PANTHER" id="PTHR30582:SF2">
    <property type="entry name" value="L,D-TRANSPEPTIDASE YCIB-RELATED"/>
    <property type="match status" value="1"/>
</dbReference>
<feature type="active site" description="Proton donor/acceptor" evidence="6">
    <location>
        <position position="194"/>
    </location>
</feature>
<dbReference type="GO" id="GO:0071972">
    <property type="term" value="F:peptidoglycan L,D-transpeptidase activity"/>
    <property type="evidence" value="ECO:0007669"/>
    <property type="project" value="TreeGrafter"/>
</dbReference>
<dbReference type="SUPFAM" id="SSF141523">
    <property type="entry name" value="L,D-transpeptidase catalytic domain-like"/>
    <property type="match status" value="1"/>
</dbReference>
<dbReference type="AlphaFoldDB" id="A0A087BBU6"/>
<evidence type="ECO:0000256" key="1">
    <source>
        <dbReference type="ARBA" id="ARBA00004752"/>
    </source>
</evidence>
<dbReference type="GO" id="GO:0008360">
    <property type="term" value="P:regulation of cell shape"/>
    <property type="evidence" value="ECO:0007669"/>
    <property type="project" value="UniProtKB-UniRule"/>
</dbReference>
<gene>
    <name evidence="9" type="ORF">BLSS_1159</name>
</gene>
<dbReference type="Proteomes" id="UP000029024">
    <property type="component" value="Unassembled WGS sequence"/>
</dbReference>
<keyword evidence="5 6" id="KW-0961">Cell wall biogenesis/degradation</keyword>
<evidence type="ECO:0000256" key="5">
    <source>
        <dbReference type="ARBA" id="ARBA00023316"/>
    </source>
</evidence>
<dbReference type="UniPathway" id="UPA00219"/>
<feature type="compositionally biased region" description="Polar residues" evidence="7">
    <location>
        <begin position="108"/>
        <end position="120"/>
    </location>
</feature>
<evidence type="ECO:0000256" key="4">
    <source>
        <dbReference type="ARBA" id="ARBA00022984"/>
    </source>
</evidence>
<sequence>MTERRRARMRIRRQRIYVVRRIVVAVCALLCCVLAVFSTIDAQRVWPRGESVAQGQAEVQGQAQKVSQSAQQSASRVSASASSLGRQQVPVFNQAIQEQRDKEAQRARWTNPTGKQPDLSQYSDLSVKVSIAKQEVYVQSGGETIYTMIASTGLNDTTPRGNYVIGMRGDHFYNPAEGMGADYWVRFNGPFLFHSVPTGANSGEYMEEEGNKLGQPASHGCVRLTVADAEWFYNQIPEGTPVTIA</sequence>
<dbReference type="GO" id="GO:0071555">
    <property type="term" value="P:cell wall organization"/>
    <property type="evidence" value="ECO:0007669"/>
    <property type="project" value="UniProtKB-UniRule"/>
</dbReference>
<keyword evidence="2" id="KW-0808">Transferase</keyword>
<evidence type="ECO:0000256" key="2">
    <source>
        <dbReference type="ARBA" id="ARBA00022679"/>
    </source>
</evidence>
<feature type="active site" description="Nucleophile" evidence="6">
    <location>
        <position position="221"/>
    </location>
</feature>
<dbReference type="InterPro" id="IPR005490">
    <property type="entry name" value="LD_TPept_cat_dom"/>
</dbReference>
<feature type="region of interest" description="Disordered" evidence="7">
    <location>
        <begin position="100"/>
        <end position="120"/>
    </location>
</feature>
<protein>
    <submittedName>
        <fullName evidence="9">ErfK/YbiS/YcfS/YnhG family protein</fullName>
    </submittedName>
</protein>
<feature type="domain" description="L,D-TPase catalytic" evidence="8">
    <location>
        <begin position="125"/>
        <end position="245"/>
    </location>
</feature>
<comment type="caution">
    <text evidence="9">The sequence shown here is derived from an EMBL/GenBank/DDBJ whole genome shotgun (WGS) entry which is preliminary data.</text>
</comment>
<dbReference type="Pfam" id="PF03734">
    <property type="entry name" value="YkuD"/>
    <property type="match status" value="1"/>
</dbReference>
<dbReference type="InterPro" id="IPR050979">
    <property type="entry name" value="LD-transpeptidase"/>
</dbReference>
<name>A0A087BBU6_BIFLN</name>
<dbReference type="GO" id="GO:0016740">
    <property type="term" value="F:transferase activity"/>
    <property type="evidence" value="ECO:0007669"/>
    <property type="project" value="UniProtKB-KW"/>
</dbReference>
<evidence type="ECO:0000313" key="9">
    <source>
        <dbReference type="EMBL" id="KFI68496.1"/>
    </source>
</evidence>
<evidence type="ECO:0000259" key="8">
    <source>
        <dbReference type="PROSITE" id="PS52029"/>
    </source>
</evidence>
<evidence type="ECO:0000256" key="3">
    <source>
        <dbReference type="ARBA" id="ARBA00022960"/>
    </source>
</evidence>
<keyword evidence="3 6" id="KW-0133">Cell shape</keyword>
<dbReference type="PROSITE" id="PS52029">
    <property type="entry name" value="LD_TPASE"/>
    <property type="match status" value="1"/>
</dbReference>
<evidence type="ECO:0000313" key="10">
    <source>
        <dbReference type="Proteomes" id="UP000029024"/>
    </source>
</evidence>